<accession>U1N110</accession>
<reference evidence="1 2" key="1">
    <citation type="journal article" date="2013" name="PLoS ONE">
        <title>Assembly-driven community genomics of a hypersaline microbial ecosystem.</title>
        <authorList>
            <person name="Podell S."/>
            <person name="Ugalde J.A."/>
            <person name="Narasingarao P."/>
            <person name="Banfield J.F."/>
            <person name="Heidelberg K.B."/>
            <person name="Allen E.E."/>
        </authorList>
    </citation>
    <scope>NUCLEOTIDE SEQUENCE [LARGE SCALE GENOMIC DNA]</scope>
    <source>
        <strain evidence="2">J07HQW1</strain>
    </source>
</reference>
<evidence type="ECO:0000313" key="2">
    <source>
        <dbReference type="Proteomes" id="UP000030649"/>
    </source>
</evidence>
<name>U1N110_9EURY</name>
<gene>
    <name evidence="1" type="ORF">J07HQW1_00169</name>
</gene>
<dbReference type="STRING" id="1238424.J07HQW1_00169"/>
<dbReference type="Proteomes" id="UP000030649">
    <property type="component" value="Unassembled WGS sequence"/>
</dbReference>
<organism evidence="1 2">
    <name type="scientific">Haloquadratum walsbyi J07HQW1</name>
    <dbReference type="NCBI Taxonomy" id="1238424"/>
    <lineage>
        <taxon>Archaea</taxon>
        <taxon>Methanobacteriati</taxon>
        <taxon>Methanobacteriota</taxon>
        <taxon>Stenosarchaea group</taxon>
        <taxon>Halobacteria</taxon>
        <taxon>Halobacteriales</taxon>
        <taxon>Haloferacaceae</taxon>
        <taxon>Haloquadratum</taxon>
    </lineage>
</organism>
<evidence type="ECO:0000313" key="1">
    <source>
        <dbReference type="EMBL" id="ERG90155.1"/>
    </source>
</evidence>
<proteinExistence type="predicted"/>
<dbReference type="EMBL" id="KE356560">
    <property type="protein sequence ID" value="ERG90155.1"/>
    <property type="molecule type" value="Genomic_DNA"/>
</dbReference>
<protein>
    <submittedName>
        <fullName evidence="1">Uncharacterized protein</fullName>
    </submittedName>
</protein>
<dbReference type="AlphaFoldDB" id="U1N110"/>
<sequence>MMITRSFLQTGSEVSGLFDREIVFRSRVFESETHACLVSACYKAGIITAESRIQKDV</sequence>
<dbReference type="HOGENOM" id="CLU_2985623_0_0_2"/>